<comment type="catalytic activity">
    <reaction evidence="11">
        <text>a 2'-deoxyribonucleoside 5'-diphosphate + ATP = a 2'-deoxyribonucleoside 5'-triphosphate + ADP</text>
        <dbReference type="Rhea" id="RHEA:44640"/>
        <dbReference type="ChEBI" id="CHEBI:30616"/>
        <dbReference type="ChEBI" id="CHEBI:61560"/>
        <dbReference type="ChEBI" id="CHEBI:73316"/>
        <dbReference type="ChEBI" id="CHEBI:456216"/>
        <dbReference type="EC" id="2.7.4.6"/>
    </reaction>
</comment>
<keyword evidence="14" id="KW-1185">Reference proteome</keyword>
<feature type="active site" description="Pros-phosphohistidine intermediate" evidence="9">
    <location>
        <position position="349"/>
    </location>
</feature>
<evidence type="ECO:0000313" key="13">
    <source>
        <dbReference type="EMBL" id="CAG9321915.1"/>
    </source>
</evidence>
<feature type="domain" description="DM10" evidence="12">
    <location>
        <begin position="4"/>
        <end position="92"/>
    </location>
</feature>
<dbReference type="PRINTS" id="PR01243">
    <property type="entry name" value="NUCDPKINASE"/>
</dbReference>
<evidence type="ECO:0000256" key="9">
    <source>
        <dbReference type="PROSITE-ProRule" id="PRU00706"/>
    </source>
</evidence>
<protein>
    <recommendedName>
        <fullName evidence="11">Nucleoside diphosphate kinase</fullName>
        <ecNumber evidence="11">2.7.4.6</ecNumber>
    </recommendedName>
</protein>
<evidence type="ECO:0000256" key="5">
    <source>
        <dbReference type="ARBA" id="ARBA00023212"/>
    </source>
</evidence>
<keyword evidence="8 11" id="KW-0547">Nucleotide-binding</keyword>
<dbReference type="InterPro" id="IPR023005">
    <property type="entry name" value="Nucleoside_diP_kinase_AS"/>
</dbReference>
<evidence type="ECO:0000256" key="7">
    <source>
        <dbReference type="PIRSR" id="PIRSR036503-50"/>
    </source>
</evidence>
<dbReference type="PROSITE" id="PS51336">
    <property type="entry name" value="DM10"/>
    <property type="match status" value="1"/>
</dbReference>
<dbReference type="PROSITE" id="PS51374">
    <property type="entry name" value="NDPK_LIKE"/>
    <property type="match status" value="2"/>
</dbReference>
<dbReference type="InterPro" id="IPR057579">
    <property type="entry name" value="DM10_NDK7"/>
</dbReference>
<dbReference type="InterPro" id="IPR036850">
    <property type="entry name" value="NDK-like_dom_sf"/>
</dbReference>
<dbReference type="GO" id="GO:0006228">
    <property type="term" value="P:UTP biosynthetic process"/>
    <property type="evidence" value="ECO:0007669"/>
    <property type="project" value="InterPro"/>
</dbReference>
<dbReference type="SUPFAM" id="SSF54919">
    <property type="entry name" value="Nucleoside diphosphate kinase, NDK"/>
    <property type="match status" value="2"/>
</dbReference>
<keyword evidence="11" id="KW-0418">Kinase</keyword>
<keyword evidence="5" id="KW-0206">Cytoskeleton</keyword>
<dbReference type="PANTHER" id="PTHR43109:SF2">
    <property type="entry name" value="NUCLEOSIDE DIPHOSPHATE KINASE 7"/>
    <property type="match status" value="1"/>
</dbReference>
<keyword evidence="11" id="KW-0808">Transferase</keyword>
<dbReference type="GO" id="GO:0005524">
    <property type="term" value="F:ATP binding"/>
    <property type="evidence" value="ECO:0007669"/>
    <property type="project" value="UniProtKB-KW"/>
</dbReference>
<dbReference type="InterPro" id="IPR006602">
    <property type="entry name" value="DM10_dom"/>
</dbReference>
<evidence type="ECO:0000259" key="12">
    <source>
        <dbReference type="PROSITE" id="PS51336"/>
    </source>
</evidence>
<gene>
    <name evidence="13" type="ORF">BSTOLATCC_MIC29820</name>
</gene>
<dbReference type="InterPro" id="IPR034907">
    <property type="entry name" value="NDK-like_dom"/>
</dbReference>
<dbReference type="InterPro" id="IPR001564">
    <property type="entry name" value="Nucleoside_diP_kinase"/>
</dbReference>
<evidence type="ECO:0000256" key="8">
    <source>
        <dbReference type="PIRSR" id="PIRSR036503-51"/>
    </source>
</evidence>
<accession>A0AAU9J9S2</accession>
<evidence type="ECO:0000313" key="14">
    <source>
        <dbReference type="Proteomes" id="UP001162131"/>
    </source>
</evidence>
<dbReference type="Pfam" id="PF25364">
    <property type="entry name" value="PH_NDK7_N"/>
    <property type="match status" value="1"/>
</dbReference>
<dbReference type="CDD" id="cd04412">
    <property type="entry name" value="NDPk7B"/>
    <property type="match status" value="1"/>
</dbReference>
<comment type="caution">
    <text evidence="13">The sequence shown here is derived from an EMBL/GenBank/DDBJ whole genome shotgun (WGS) entry which is preliminary data.</text>
</comment>
<dbReference type="FunFam" id="3.30.70.141:FF:000010">
    <property type="entry name" value="Nucleoside diphosphate kinase 7"/>
    <property type="match status" value="1"/>
</dbReference>
<evidence type="ECO:0000256" key="1">
    <source>
        <dbReference type="ARBA" id="ARBA00004138"/>
    </source>
</evidence>
<feature type="binding site" evidence="9">
    <location>
        <position position="146"/>
    </location>
    <ligand>
        <name>ATP</name>
        <dbReference type="ChEBI" id="CHEBI:30616"/>
    </ligand>
</feature>
<feature type="binding site" evidence="9">
    <location>
        <position position="194"/>
    </location>
    <ligand>
        <name>ATP</name>
        <dbReference type="ChEBI" id="CHEBI:30616"/>
    </ligand>
</feature>
<evidence type="ECO:0000256" key="2">
    <source>
        <dbReference type="ARBA" id="ARBA00004245"/>
    </source>
</evidence>
<dbReference type="EMBL" id="CAJZBQ010000029">
    <property type="protein sequence ID" value="CAG9321915.1"/>
    <property type="molecule type" value="Genomic_DNA"/>
</dbReference>
<evidence type="ECO:0000256" key="3">
    <source>
        <dbReference type="ARBA" id="ARBA00022490"/>
    </source>
</evidence>
<evidence type="ECO:0000256" key="11">
    <source>
        <dbReference type="RuleBase" id="RU004013"/>
    </source>
</evidence>
<dbReference type="GO" id="GO:0016787">
    <property type="term" value="F:hydrolase activity"/>
    <property type="evidence" value="ECO:0007669"/>
    <property type="project" value="UniProtKB-KW"/>
</dbReference>
<dbReference type="PIRSF" id="PIRSF036503">
    <property type="entry name" value="NDK7"/>
    <property type="match status" value="1"/>
</dbReference>
<dbReference type="SMART" id="SM00676">
    <property type="entry name" value="DM10"/>
    <property type="match status" value="1"/>
</dbReference>
<dbReference type="PANTHER" id="PTHR43109">
    <property type="entry name" value="NUCLEOSIDE DIPHOSPHATE KINASE 7"/>
    <property type="match status" value="1"/>
</dbReference>
<dbReference type="Pfam" id="PF00334">
    <property type="entry name" value="NDK"/>
    <property type="match status" value="2"/>
</dbReference>
<feature type="binding site" evidence="9">
    <location>
        <position position="174"/>
    </location>
    <ligand>
        <name>ATP</name>
        <dbReference type="ChEBI" id="CHEBI:30616"/>
    </ligand>
</feature>
<dbReference type="Proteomes" id="UP001162131">
    <property type="component" value="Unassembled WGS sequence"/>
</dbReference>
<evidence type="ECO:0000256" key="10">
    <source>
        <dbReference type="RuleBase" id="RU004011"/>
    </source>
</evidence>
<feature type="binding site" evidence="9">
    <location>
        <position position="204"/>
    </location>
    <ligand>
        <name>ATP</name>
        <dbReference type="ChEBI" id="CHEBI:30616"/>
    </ligand>
</feature>
<reference evidence="13" key="1">
    <citation type="submission" date="2021-09" db="EMBL/GenBank/DDBJ databases">
        <authorList>
            <consortium name="AG Swart"/>
            <person name="Singh M."/>
            <person name="Singh A."/>
            <person name="Seah K."/>
            <person name="Emmerich C."/>
        </authorList>
    </citation>
    <scope>NUCLEOTIDE SEQUENCE</scope>
    <source>
        <strain evidence="13">ATCC30299</strain>
    </source>
</reference>
<sequence length="372" mass="41970">MAASEDRFVFIVDWFDQPASLIRKYQVTYYCVDNTIEMYDIKNRRIFLKRCQYPTIALTDLFIGATVTIYARQLKVVEYADVFTRTHFESQRGRTFAMIKPDCYSHIGKIVDTIVTAGFRISHMKMAHFTIDDARQFYAEHQGKPFYNELVNFMASDVVVGMELIAENAVPRWRELMGPTNPNTARVDAPRSLRAVFGTEGSHNAVHGSDAPASATREINFFFGLQANPAVLNNCTCCVIKPHAIENAGKIIDMILNEGYEISALQMFSIDKPTAQEFLEVYKGVLPEYVATVDELTSGPLIAMEIRQENVVQSFRQLCGPIDPEVAKNLRPGTIRARFGVNKVQNAVHCTDLPEDGALECEYFFRILSGSN</sequence>
<dbReference type="GO" id="GO:0005879">
    <property type="term" value="C:axonemal microtubule"/>
    <property type="evidence" value="ECO:0007669"/>
    <property type="project" value="TreeGrafter"/>
</dbReference>
<evidence type="ECO:0000256" key="6">
    <source>
        <dbReference type="ARBA" id="ARBA00023273"/>
    </source>
</evidence>
<keyword evidence="3" id="KW-0963">Cytoplasm</keyword>
<dbReference type="GO" id="GO:0006183">
    <property type="term" value="P:GTP biosynthetic process"/>
    <property type="evidence" value="ECO:0007669"/>
    <property type="project" value="InterPro"/>
</dbReference>
<comment type="similarity">
    <text evidence="9 10">Belongs to the NDK family.</text>
</comment>
<organism evidence="13 14">
    <name type="scientific">Blepharisma stoltei</name>
    <dbReference type="NCBI Taxonomy" id="1481888"/>
    <lineage>
        <taxon>Eukaryota</taxon>
        <taxon>Sar</taxon>
        <taxon>Alveolata</taxon>
        <taxon>Ciliophora</taxon>
        <taxon>Postciliodesmatophora</taxon>
        <taxon>Heterotrichea</taxon>
        <taxon>Heterotrichida</taxon>
        <taxon>Blepharismidae</taxon>
        <taxon>Blepharisma</taxon>
    </lineage>
</organism>
<comment type="subcellular location">
    <subcellularLocation>
        <location evidence="1">Cell projection</location>
        <location evidence="1">Cilium</location>
    </subcellularLocation>
    <subcellularLocation>
        <location evidence="2">Cytoplasm</location>
        <location evidence="2">Cytoskeleton</location>
    </subcellularLocation>
</comment>
<keyword evidence="8 11" id="KW-0067">ATP-binding</keyword>
<dbReference type="EC" id="2.7.4.6" evidence="11"/>
<comment type="caution">
    <text evidence="9">Lacks conserved residue(s) required for the propagation of feature annotation.</text>
</comment>
<proteinExistence type="inferred from homology"/>
<dbReference type="GO" id="GO:0006241">
    <property type="term" value="P:CTP biosynthetic process"/>
    <property type="evidence" value="ECO:0007669"/>
    <property type="project" value="InterPro"/>
</dbReference>
<dbReference type="AlphaFoldDB" id="A0AAU9J9S2"/>
<dbReference type="InterPro" id="IPR037993">
    <property type="entry name" value="NDPk7B"/>
</dbReference>
<feature type="binding site" evidence="9">
    <location>
        <position position="100"/>
    </location>
    <ligand>
        <name>ATP</name>
        <dbReference type="ChEBI" id="CHEBI:30616"/>
    </ligand>
</feature>
<dbReference type="GO" id="GO:0004550">
    <property type="term" value="F:nucleoside diphosphate kinase activity"/>
    <property type="evidence" value="ECO:0007669"/>
    <property type="project" value="UniProtKB-EC"/>
</dbReference>
<dbReference type="SMART" id="SM00562">
    <property type="entry name" value="NDK"/>
    <property type="match status" value="2"/>
</dbReference>
<keyword evidence="4" id="KW-0378">Hydrolase</keyword>
<evidence type="ECO:0000256" key="4">
    <source>
        <dbReference type="ARBA" id="ARBA00022801"/>
    </source>
</evidence>
<name>A0AAU9J9S2_9CILI</name>
<dbReference type="FunFam" id="3.30.70.141:FF:000004">
    <property type="entry name" value="Nucleoside diphosphate kinase 7"/>
    <property type="match status" value="1"/>
</dbReference>
<feature type="binding site" evidence="9">
    <location>
        <position position="180"/>
    </location>
    <ligand>
        <name>ATP</name>
        <dbReference type="ChEBI" id="CHEBI:30616"/>
    </ligand>
</feature>
<dbReference type="InterPro" id="IPR011410">
    <property type="entry name" value="NDPK7"/>
</dbReference>
<dbReference type="PROSITE" id="PS00469">
    <property type="entry name" value="NDPK"/>
    <property type="match status" value="1"/>
</dbReference>
<feature type="active site" description="Pros-phosphohistidine intermediate" evidence="7 9">
    <location>
        <position position="207"/>
    </location>
</feature>
<dbReference type="Gene3D" id="3.30.70.141">
    <property type="entry name" value="Nucleoside diphosphate kinase-like domain"/>
    <property type="match status" value="2"/>
</dbReference>
<keyword evidence="6" id="KW-0966">Cell projection</keyword>